<gene>
    <name evidence="1" type="ORF">EEJ31_13065</name>
</gene>
<organism evidence="1 2">
    <name type="scientific">Cryobacterium tepidiphilum</name>
    <dbReference type="NCBI Taxonomy" id="2486026"/>
    <lineage>
        <taxon>Bacteria</taxon>
        <taxon>Bacillati</taxon>
        <taxon>Actinomycetota</taxon>
        <taxon>Actinomycetes</taxon>
        <taxon>Micrococcales</taxon>
        <taxon>Microbacteriaceae</taxon>
        <taxon>Cryobacterium</taxon>
    </lineage>
</organism>
<reference evidence="1 2" key="1">
    <citation type="submission" date="2018-11" db="EMBL/GenBank/DDBJ databases">
        <title>Cryobacterium sp. nov., isolated from rhizosphere soil of lettuce.</title>
        <authorList>
            <person name="Wang Y."/>
        </authorList>
    </citation>
    <scope>NUCLEOTIDE SEQUENCE [LARGE SCALE GENOMIC DNA]</scope>
    <source>
        <strain evidence="1 2">NEAU-85</strain>
    </source>
</reference>
<dbReference type="Gene3D" id="3.40.50.1000">
    <property type="entry name" value="HAD superfamily/HAD-like"/>
    <property type="match status" value="1"/>
</dbReference>
<accession>A0A3M8KWN5</accession>
<dbReference type="NCBIfam" id="TIGR01484">
    <property type="entry name" value="HAD-SF-IIB"/>
    <property type="match status" value="1"/>
</dbReference>
<dbReference type="InterPro" id="IPR036412">
    <property type="entry name" value="HAD-like_sf"/>
</dbReference>
<dbReference type="Proteomes" id="UP000279859">
    <property type="component" value="Unassembled WGS sequence"/>
</dbReference>
<dbReference type="GO" id="GO:0005829">
    <property type="term" value="C:cytosol"/>
    <property type="evidence" value="ECO:0007669"/>
    <property type="project" value="TreeGrafter"/>
</dbReference>
<protein>
    <submittedName>
        <fullName evidence="1">HAD family phosphatase</fullName>
    </submittedName>
</protein>
<dbReference type="InterPro" id="IPR006379">
    <property type="entry name" value="HAD-SF_hydro_IIB"/>
</dbReference>
<dbReference type="PANTHER" id="PTHR10000">
    <property type="entry name" value="PHOSPHOSERINE PHOSPHATASE"/>
    <property type="match status" value="1"/>
</dbReference>
<dbReference type="Pfam" id="PF08282">
    <property type="entry name" value="Hydrolase_3"/>
    <property type="match status" value="1"/>
</dbReference>
<dbReference type="GO" id="GO:0000287">
    <property type="term" value="F:magnesium ion binding"/>
    <property type="evidence" value="ECO:0007669"/>
    <property type="project" value="TreeGrafter"/>
</dbReference>
<evidence type="ECO:0000313" key="1">
    <source>
        <dbReference type="EMBL" id="RNE56764.1"/>
    </source>
</evidence>
<dbReference type="EMBL" id="RDSR01000027">
    <property type="protein sequence ID" value="RNE56764.1"/>
    <property type="molecule type" value="Genomic_DNA"/>
</dbReference>
<comment type="caution">
    <text evidence="1">The sequence shown here is derived from an EMBL/GenBank/DDBJ whole genome shotgun (WGS) entry which is preliminary data.</text>
</comment>
<dbReference type="InterPro" id="IPR023214">
    <property type="entry name" value="HAD_sf"/>
</dbReference>
<dbReference type="GO" id="GO:0016791">
    <property type="term" value="F:phosphatase activity"/>
    <property type="evidence" value="ECO:0007669"/>
    <property type="project" value="TreeGrafter"/>
</dbReference>
<name>A0A3M8KWN5_9MICO</name>
<dbReference type="Gene3D" id="3.30.1240.10">
    <property type="match status" value="1"/>
</dbReference>
<sequence length="266" mass="29149">MTEPWLVALDIDGTTMHEDGSISEAVIREIRRLVRAGHEVMPATGRSSSATLPVLEHLDIGPQFVVCSNGAITMHRDANAPVSYRRGWIESFDPTDVLTQIRANLPEARFAVEDEHGYYRYTESFPDATIGFDSEHVDFGELLRHKATRVVVFSPDHDVDDFLSVVERMGLQHVTYAIGWTAWLDISPEGVNKATAMERVRTELGIPRERVLAVGDGRNDIDLLQWAAAGGRGVAMGLSPDEVVEAANEVTGSVAEDGLAQVLATL</sequence>
<proteinExistence type="predicted"/>
<keyword evidence="2" id="KW-1185">Reference proteome</keyword>
<dbReference type="OrthoDB" id="3180855at2"/>
<dbReference type="PANTHER" id="PTHR10000:SF8">
    <property type="entry name" value="HAD SUPERFAMILY HYDROLASE-LIKE, TYPE 3"/>
    <property type="match status" value="1"/>
</dbReference>
<evidence type="ECO:0000313" key="2">
    <source>
        <dbReference type="Proteomes" id="UP000279859"/>
    </source>
</evidence>
<dbReference type="RefSeq" id="WP_123046726.1">
    <property type="nucleotide sequence ID" value="NZ_RDSR01000027.1"/>
</dbReference>
<dbReference type="AlphaFoldDB" id="A0A3M8KWN5"/>
<dbReference type="SUPFAM" id="SSF56784">
    <property type="entry name" value="HAD-like"/>
    <property type="match status" value="1"/>
</dbReference>